<sequence length="822" mass="85353">MEQQEQQLKFGFLPAQALQEINELGQWKTRSAALQQVQQGLASLADKSMLLQQLPEFMEFLVQLLQDHNFKMATAGLEMLAGLASGFGTLLQPHLSLLAPIAQLSYPASKLDMLAAAQLLLDALVPSPFLKHQALALEGLALATDALGPELPPLLRQAAHAQLIHAHGGSMSAGGVPPQQQGLPAAVCRSSSVPGRHDLSFLTASQQLQLGGLAGLDSSVSCGSASPLIGSPLASMRASAVGLDMAGGSSGGRLETLSPSRGERLAQLKRRQNEKRGSSASGGSRGSPFAELAPLPDPEGTLRQVIAKCQQSNTAARKELDWQGQLDALTDARRLTAHHAEVVMAASHELVLAVLPAVEELRSTTARVALQLLQELPAVLGRSLERELEDIVPVLLKKAGELSTAGRDNFLAAEADKALSAILAAASEARALSALLASGVSHKSPHVRCRAAAHLDEVAAAGQGLEALLRGNNWSLLDRVFKAAAVFLQEGSLDTRTYGKRLLWAVKAALHGSRSDLDRLVTGVTPDASQRRVVEVLDGLTAAPPPPSRGSGAPGSSGRGNGSFNGSGSGRNISWQAAAAAAVPRDTAGPMGPELQEAVDQVGLHLASKDWRNRSDALAALSALLPALPEVPNGPLEELLGSLVARLADSNAKVNVQALQVVADVLPVVRARCLLVLPSLLQALAANLGSSNDRVRAAAAAALDALAAVVEPPLLLGGLGGVIGSSSIRGKQALLERLSSLAPQVYRYQPQLVVKQVLPAAFAIALEAKGDLRPATAQLLGVLAQLMGGSALLAQAAGVSAAVESRVRDFLPMGGARGSMYS</sequence>
<evidence type="ECO:0000313" key="3">
    <source>
        <dbReference type="EMBL" id="WIA17459.1"/>
    </source>
</evidence>
<feature type="region of interest" description="Disordered" evidence="1">
    <location>
        <begin position="539"/>
        <end position="567"/>
    </location>
</feature>
<dbReference type="InterPro" id="IPR011989">
    <property type="entry name" value="ARM-like"/>
</dbReference>
<organism evidence="3 4">
    <name type="scientific">Tetradesmus obliquus</name>
    <name type="common">Green alga</name>
    <name type="synonym">Acutodesmus obliquus</name>
    <dbReference type="NCBI Taxonomy" id="3088"/>
    <lineage>
        <taxon>Eukaryota</taxon>
        <taxon>Viridiplantae</taxon>
        <taxon>Chlorophyta</taxon>
        <taxon>core chlorophytes</taxon>
        <taxon>Chlorophyceae</taxon>
        <taxon>CS clade</taxon>
        <taxon>Sphaeropleales</taxon>
        <taxon>Scenedesmaceae</taxon>
        <taxon>Tetradesmus</taxon>
    </lineage>
</organism>
<dbReference type="Proteomes" id="UP001244341">
    <property type="component" value="Chromosome 8b"/>
</dbReference>
<dbReference type="Gene3D" id="1.25.10.10">
    <property type="entry name" value="Leucine-rich Repeat Variant"/>
    <property type="match status" value="3"/>
</dbReference>
<dbReference type="PANTHER" id="PTHR21567">
    <property type="entry name" value="CLASP"/>
    <property type="match status" value="1"/>
</dbReference>
<dbReference type="PANTHER" id="PTHR21567:SF87">
    <property type="entry name" value="CRESCERIN-LIKE PROTEIN CHE-12"/>
    <property type="match status" value="1"/>
</dbReference>
<feature type="compositionally biased region" description="Gly residues" evidence="1">
    <location>
        <begin position="552"/>
        <end position="567"/>
    </location>
</feature>
<accession>A0ABY8U7W3</accession>
<name>A0ABY8U7W3_TETOB</name>
<dbReference type="InterPro" id="IPR034085">
    <property type="entry name" value="TOG"/>
</dbReference>
<dbReference type="Pfam" id="PF12348">
    <property type="entry name" value="CLASP_N"/>
    <property type="match status" value="1"/>
</dbReference>
<feature type="region of interest" description="Disordered" evidence="1">
    <location>
        <begin position="268"/>
        <end position="295"/>
    </location>
</feature>
<protein>
    <recommendedName>
        <fullName evidence="2">TOG domain-containing protein</fullName>
    </recommendedName>
</protein>
<dbReference type="SMART" id="SM01349">
    <property type="entry name" value="TOG"/>
    <property type="match status" value="2"/>
</dbReference>
<dbReference type="SUPFAM" id="SSF48371">
    <property type="entry name" value="ARM repeat"/>
    <property type="match status" value="1"/>
</dbReference>
<dbReference type="InterPro" id="IPR016024">
    <property type="entry name" value="ARM-type_fold"/>
</dbReference>
<evidence type="ECO:0000259" key="2">
    <source>
        <dbReference type="SMART" id="SM01349"/>
    </source>
</evidence>
<reference evidence="3 4" key="1">
    <citation type="submission" date="2023-05" db="EMBL/GenBank/DDBJ databases">
        <title>A 100% complete, gapless, phased diploid assembly of the Scenedesmus obliquus UTEX 3031 genome.</title>
        <authorList>
            <person name="Biondi T.C."/>
            <person name="Hanschen E.R."/>
            <person name="Kwon T."/>
            <person name="Eng W."/>
            <person name="Kruse C.P.S."/>
            <person name="Koehler S.I."/>
            <person name="Kunde Y."/>
            <person name="Gleasner C.D."/>
            <person name="You Mak K.T."/>
            <person name="Polle J."/>
            <person name="Hovde B.T."/>
            <person name="Starkenburg S.R."/>
        </authorList>
    </citation>
    <scope>NUCLEOTIDE SEQUENCE [LARGE SCALE GENOMIC DNA]</scope>
    <source>
        <strain evidence="3 4">DOE0152z</strain>
    </source>
</reference>
<dbReference type="InterPro" id="IPR024395">
    <property type="entry name" value="CLASP_N_dom"/>
</dbReference>
<proteinExistence type="predicted"/>
<dbReference type="EMBL" id="CP126215">
    <property type="protein sequence ID" value="WIA17459.1"/>
    <property type="molecule type" value="Genomic_DNA"/>
</dbReference>
<feature type="domain" description="TOG" evidence="2">
    <location>
        <begin position="291"/>
        <end position="546"/>
    </location>
</feature>
<gene>
    <name evidence="3" type="ORF">OEZ85_014304</name>
</gene>
<evidence type="ECO:0000313" key="4">
    <source>
        <dbReference type="Proteomes" id="UP001244341"/>
    </source>
</evidence>
<keyword evidence="4" id="KW-1185">Reference proteome</keyword>
<feature type="domain" description="TOG" evidence="2">
    <location>
        <begin position="594"/>
        <end position="820"/>
    </location>
</feature>
<evidence type="ECO:0000256" key="1">
    <source>
        <dbReference type="SAM" id="MobiDB-lite"/>
    </source>
</evidence>